<feature type="region of interest" description="Disordered" evidence="1">
    <location>
        <begin position="44"/>
        <end position="68"/>
    </location>
</feature>
<reference evidence="2" key="1">
    <citation type="submission" date="2022-01" db="EMBL/GenBank/DDBJ databases">
        <authorList>
            <person name="King R."/>
        </authorList>
    </citation>
    <scope>NUCLEOTIDE SEQUENCE</scope>
</reference>
<dbReference type="Proteomes" id="UP001152798">
    <property type="component" value="Chromosome 3"/>
</dbReference>
<protein>
    <submittedName>
        <fullName evidence="2">Uncharacterized protein</fullName>
    </submittedName>
</protein>
<sequence length="120" mass="12986">MIQFLTWDPPRLEEIQFVSAGVKLEDSVVPKRLAIPELGRAEAAGTLPGAGASKEGIAPQSMDSRPGQLAALSERRRIYFEDVGRNRTLSSVSGTLLRDYVVPETSTHKETAGLASGYEN</sequence>
<dbReference type="OrthoDB" id="10526988at2759"/>
<keyword evidence="3" id="KW-1185">Reference proteome</keyword>
<dbReference type="AlphaFoldDB" id="A0A9P0EG60"/>
<gene>
    <name evidence="2" type="ORF">NEZAVI_LOCUS4941</name>
</gene>
<accession>A0A9P0EG60</accession>
<name>A0A9P0EG60_NEZVI</name>
<evidence type="ECO:0000313" key="2">
    <source>
        <dbReference type="EMBL" id="CAH1394429.1"/>
    </source>
</evidence>
<evidence type="ECO:0000313" key="3">
    <source>
        <dbReference type="Proteomes" id="UP001152798"/>
    </source>
</evidence>
<proteinExistence type="predicted"/>
<evidence type="ECO:0000256" key="1">
    <source>
        <dbReference type="SAM" id="MobiDB-lite"/>
    </source>
</evidence>
<dbReference type="EMBL" id="OV725079">
    <property type="protein sequence ID" value="CAH1394429.1"/>
    <property type="molecule type" value="Genomic_DNA"/>
</dbReference>
<organism evidence="2 3">
    <name type="scientific">Nezara viridula</name>
    <name type="common">Southern green stink bug</name>
    <name type="synonym">Cimex viridulus</name>
    <dbReference type="NCBI Taxonomy" id="85310"/>
    <lineage>
        <taxon>Eukaryota</taxon>
        <taxon>Metazoa</taxon>
        <taxon>Ecdysozoa</taxon>
        <taxon>Arthropoda</taxon>
        <taxon>Hexapoda</taxon>
        <taxon>Insecta</taxon>
        <taxon>Pterygota</taxon>
        <taxon>Neoptera</taxon>
        <taxon>Paraneoptera</taxon>
        <taxon>Hemiptera</taxon>
        <taxon>Heteroptera</taxon>
        <taxon>Panheteroptera</taxon>
        <taxon>Pentatomomorpha</taxon>
        <taxon>Pentatomoidea</taxon>
        <taxon>Pentatomidae</taxon>
        <taxon>Pentatominae</taxon>
        <taxon>Nezara</taxon>
    </lineage>
</organism>